<sequence length="291" mass="31676">MPNMKNLVLLFYAFLSLALLPTAQRLIPRDPVGRYGIERDPTPNENWMHWSSFIPSVLDTNDNSEVPLGDNSVLTDGMLVSAAMEAWTQMNTVLRVPPYNRGPKTIPKAMSVLHVPGQLFFSSSVKGIGAFELKFQESCASAALQRCASTTGGSHTNKGNCGEPSAVHLFCLKNPDKAGKVKNGEGLPQPARVVTVGVDNNFQNLAIKNPCGPPPGNTDPTKWGCDRFVSDVKVRAILSGTTTPETVPTNWKFEFSRVCLVEGLLRKRFSMPDGNDTAPFLDVRSLVMLAS</sequence>
<dbReference type="Proteomes" id="UP000799770">
    <property type="component" value="Unassembled WGS sequence"/>
</dbReference>
<dbReference type="AlphaFoldDB" id="A0A6A5YY79"/>
<evidence type="ECO:0000313" key="3">
    <source>
        <dbReference type="Proteomes" id="UP000799770"/>
    </source>
</evidence>
<gene>
    <name evidence="2" type="ORF">BDV96DRAFT_581903</name>
</gene>
<keyword evidence="1" id="KW-0732">Signal</keyword>
<keyword evidence="3" id="KW-1185">Reference proteome</keyword>
<dbReference type="EMBL" id="ML977333">
    <property type="protein sequence ID" value="KAF2111856.1"/>
    <property type="molecule type" value="Genomic_DNA"/>
</dbReference>
<organism evidence="2 3">
    <name type="scientific">Lophiotrema nucula</name>
    <dbReference type="NCBI Taxonomy" id="690887"/>
    <lineage>
        <taxon>Eukaryota</taxon>
        <taxon>Fungi</taxon>
        <taxon>Dikarya</taxon>
        <taxon>Ascomycota</taxon>
        <taxon>Pezizomycotina</taxon>
        <taxon>Dothideomycetes</taxon>
        <taxon>Pleosporomycetidae</taxon>
        <taxon>Pleosporales</taxon>
        <taxon>Lophiotremataceae</taxon>
        <taxon>Lophiotrema</taxon>
    </lineage>
</organism>
<protein>
    <submittedName>
        <fullName evidence="2">Uncharacterized protein</fullName>
    </submittedName>
</protein>
<feature type="chain" id="PRO_5025599905" evidence="1">
    <location>
        <begin position="26"/>
        <end position="291"/>
    </location>
</feature>
<reference evidence="2" key="1">
    <citation type="journal article" date="2020" name="Stud. Mycol.">
        <title>101 Dothideomycetes genomes: a test case for predicting lifestyles and emergence of pathogens.</title>
        <authorList>
            <person name="Haridas S."/>
            <person name="Albert R."/>
            <person name="Binder M."/>
            <person name="Bloem J."/>
            <person name="Labutti K."/>
            <person name="Salamov A."/>
            <person name="Andreopoulos B."/>
            <person name="Baker S."/>
            <person name="Barry K."/>
            <person name="Bills G."/>
            <person name="Bluhm B."/>
            <person name="Cannon C."/>
            <person name="Castanera R."/>
            <person name="Culley D."/>
            <person name="Daum C."/>
            <person name="Ezra D."/>
            <person name="Gonzalez J."/>
            <person name="Henrissat B."/>
            <person name="Kuo A."/>
            <person name="Liang C."/>
            <person name="Lipzen A."/>
            <person name="Lutzoni F."/>
            <person name="Magnuson J."/>
            <person name="Mondo S."/>
            <person name="Nolan M."/>
            <person name="Ohm R."/>
            <person name="Pangilinan J."/>
            <person name="Park H.-J."/>
            <person name="Ramirez L."/>
            <person name="Alfaro M."/>
            <person name="Sun H."/>
            <person name="Tritt A."/>
            <person name="Yoshinaga Y."/>
            <person name="Zwiers L.-H."/>
            <person name="Turgeon B."/>
            <person name="Goodwin S."/>
            <person name="Spatafora J."/>
            <person name="Crous P."/>
            <person name="Grigoriev I."/>
        </authorList>
    </citation>
    <scope>NUCLEOTIDE SEQUENCE</scope>
    <source>
        <strain evidence="2">CBS 627.86</strain>
    </source>
</reference>
<proteinExistence type="predicted"/>
<evidence type="ECO:0000256" key="1">
    <source>
        <dbReference type="SAM" id="SignalP"/>
    </source>
</evidence>
<dbReference type="OrthoDB" id="3780330at2759"/>
<accession>A0A6A5YY79</accession>
<evidence type="ECO:0000313" key="2">
    <source>
        <dbReference type="EMBL" id="KAF2111856.1"/>
    </source>
</evidence>
<feature type="signal peptide" evidence="1">
    <location>
        <begin position="1"/>
        <end position="25"/>
    </location>
</feature>
<name>A0A6A5YY79_9PLEO</name>